<evidence type="ECO:0000313" key="2">
    <source>
        <dbReference type="Proteomes" id="UP001525890"/>
    </source>
</evidence>
<organism evidence="1 2">
    <name type="scientific">Laspinema palackyanum D2a</name>
    <dbReference type="NCBI Taxonomy" id="2953684"/>
    <lineage>
        <taxon>Bacteria</taxon>
        <taxon>Bacillati</taxon>
        <taxon>Cyanobacteriota</taxon>
        <taxon>Cyanophyceae</taxon>
        <taxon>Oscillatoriophycideae</taxon>
        <taxon>Oscillatoriales</taxon>
        <taxon>Laspinemataceae</taxon>
        <taxon>Laspinema</taxon>
        <taxon>Laspinema palackyanum</taxon>
    </lineage>
</organism>
<comment type="caution">
    <text evidence="1">The sequence shown here is derived from an EMBL/GenBank/DDBJ whole genome shotgun (WGS) entry which is preliminary data.</text>
</comment>
<sequence>MPAINFQKRFEMAVQSGTKRQTIRGYRKRRFVVGDKLMLYTGMRTKLSHFLRESTAIAVHDIKIEEDKVYLDDLELNEENLLKLANDDGFESIDEFFDFFCSTHGLPFSDQLIKW</sequence>
<gene>
    <name evidence="1" type="ORF">NG799_01790</name>
</gene>
<dbReference type="RefSeq" id="WP_368004795.1">
    <property type="nucleotide sequence ID" value="NZ_JAMXFF010000002.1"/>
</dbReference>
<reference evidence="1 2" key="1">
    <citation type="journal article" date="2022" name="Front. Microbiol.">
        <title>High genomic differentiation and limited gene flow indicate recent cryptic speciation within the genus Laspinema (cyanobacteria).</title>
        <authorList>
            <person name="Stanojkovic A."/>
            <person name="Skoupy S."/>
            <person name="Skaloud P."/>
            <person name="Dvorak P."/>
        </authorList>
    </citation>
    <scope>NUCLEOTIDE SEQUENCE [LARGE SCALE GENOMIC DNA]</scope>
    <source>
        <strain evidence="1 2">D2a</strain>
    </source>
</reference>
<evidence type="ECO:0008006" key="3">
    <source>
        <dbReference type="Google" id="ProtNLM"/>
    </source>
</evidence>
<proteinExistence type="predicted"/>
<dbReference type="EMBL" id="JAMXFF010000002">
    <property type="protein sequence ID" value="MCT7965063.1"/>
    <property type="molecule type" value="Genomic_DNA"/>
</dbReference>
<dbReference type="Proteomes" id="UP001525890">
    <property type="component" value="Unassembled WGS sequence"/>
</dbReference>
<name>A0ABT2MK12_9CYAN</name>
<evidence type="ECO:0000313" key="1">
    <source>
        <dbReference type="EMBL" id="MCT7965063.1"/>
    </source>
</evidence>
<protein>
    <recommendedName>
        <fullName evidence="3">ASCH domain-containing protein</fullName>
    </recommendedName>
</protein>
<keyword evidence="2" id="KW-1185">Reference proteome</keyword>
<accession>A0ABT2MK12</accession>